<organism evidence="1 2">
    <name type="scientific">Bacillus wiedmannii</name>
    <dbReference type="NCBI Taxonomy" id="1890302"/>
    <lineage>
        <taxon>Bacteria</taxon>
        <taxon>Bacillati</taxon>
        <taxon>Bacillota</taxon>
        <taxon>Bacilli</taxon>
        <taxon>Bacillales</taxon>
        <taxon>Bacillaceae</taxon>
        <taxon>Bacillus</taxon>
        <taxon>Bacillus cereus group</taxon>
    </lineage>
</organism>
<sequence>MSNGCVVLNKYENSSNERGQAKEKTISLACFCVRTDKKREEVPYDGYVLVSIEGLVSLNHFLLMSEVTVRFHCILLFL</sequence>
<name>A0A2A8EM84_9BACI</name>
<dbReference type="Proteomes" id="UP000220111">
    <property type="component" value="Unassembled WGS sequence"/>
</dbReference>
<evidence type="ECO:0000313" key="2">
    <source>
        <dbReference type="Proteomes" id="UP000220111"/>
    </source>
</evidence>
<accession>J9B3Q7</accession>
<proteinExistence type="predicted"/>
<gene>
    <name evidence="1" type="ORF">COO17_26235</name>
</gene>
<reference evidence="1 2" key="1">
    <citation type="submission" date="2017-09" db="EMBL/GenBank/DDBJ databases">
        <title>Large-scale bioinformatics analysis of Bacillus genomes uncovers conserved roles of natural products in bacterial physiology.</title>
        <authorList>
            <consortium name="Agbiome Team Llc"/>
            <person name="Bleich R.M."/>
            <person name="Grubbs K.J."/>
            <person name="Santa Maria K.C."/>
            <person name="Allen S.E."/>
            <person name="Farag S."/>
            <person name="Shank E.A."/>
            <person name="Bowers A."/>
        </authorList>
    </citation>
    <scope>NUCLEOTIDE SEQUENCE [LARGE SCALE GENOMIC DNA]</scope>
    <source>
        <strain evidence="1 2">AFS098222</strain>
    </source>
</reference>
<accession>A0A2A8EM84</accession>
<dbReference type="EMBL" id="NVPQ01000128">
    <property type="protein sequence ID" value="PDY35192.1"/>
    <property type="molecule type" value="Genomic_DNA"/>
</dbReference>
<comment type="caution">
    <text evidence="1">The sequence shown here is derived from an EMBL/GenBank/DDBJ whole genome shotgun (WGS) entry which is preliminary data.</text>
</comment>
<dbReference type="AlphaFoldDB" id="A0A2A8EM84"/>
<protein>
    <submittedName>
        <fullName evidence="1">Uncharacterized protein</fullName>
    </submittedName>
</protein>
<evidence type="ECO:0000313" key="1">
    <source>
        <dbReference type="EMBL" id="PDY35192.1"/>
    </source>
</evidence>